<proteinExistence type="predicted"/>
<evidence type="ECO:0000313" key="1">
    <source>
        <dbReference type="EMBL" id="MBX38360.1"/>
    </source>
</evidence>
<protein>
    <submittedName>
        <fullName evidence="1">Uncharacterized protein</fullName>
    </submittedName>
</protein>
<sequence length="30" mass="3448">MTTYSINHRRSACVIPLTLVSLLFCHITQE</sequence>
<reference evidence="1" key="1">
    <citation type="submission" date="2018-02" db="EMBL/GenBank/DDBJ databases">
        <title>Rhizophora mucronata_Transcriptome.</title>
        <authorList>
            <person name="Meera S.P."/>
            <person name="Sreeshan A."/>
            <person name="Augustine A."/>
        </authorList>
    </citation>
    <scope>NUCLEOTIDE SEQUENCE</scope>
    <source>
        <tissue evidence="1">Leaf</tissue>
    </source>
</reference>
<dbReference type="AlphaFoldDB" id="A0A2P2N7F0"/>
<organism evidence="1">
    <name type="scientific">Rhizophora mucronata</name>
    <name type="common">Asiatic mangrove</name>
    <dbReference type="NCBI Taxonomy" id="61149"/>
    <lineage>
        <taxon>Eukaryota</taxon>
        <taxon>Viridiplantae</taxon>
        <taxon>Streptophyta</taxon>
        <taxon>Embryophyta</taxon>
        <taxon>Tracheophyta</taxon>
        <taxon>Spermatophyta</taxon>
        <taxon>Magnoliopsida</taxon>
        <taxon>eudicotyledons</taxon>
        <taxon>Gunneridae</taxon>
        <taxon>Pentapetalae</taxon>
        <taxon>rosids</taxon>
        <taxon>fabids</taxon>
        <taxon>Malpighiales</taxon>
        <taxon>Rhizophoraceae</taxon>
        <taxon>Rhizophora</taxon>
    </lineage>
</organism>
<name>A0A2P2N7F0_RHIMU</name>
<accession>A0A2P2N7F0</accession>
<dbReference type="EMBL" id="GGEC01057876">
    <property type="protein sequence ID" value="MBX38360.1"/>
    <property type="molecule type" value="Transcribed_RNA"/>
</dbReference>